<dbReference type="InterPro" id="IPR012337">
    <property type="entry name" value="RNaseH-like_sf"/>
</dbReference>
<name>A0AAV3RGI0_LITER</name>
<evidence type="ECO:0000256" key="3">
    <source>
        <dbReference type="ARBA" id="ARBA00022771"/>
    </source>
</evidence>
<keyword evidence="4" id="KW-0862">Zinc</keyword>
<dbReference type="InterPro" id="IPR025525">
    <property type="entry name" value="hAT-like_transposase_RNase-H"/>
</dbReference>
<dbReference type="GO" id="GO:0008270">
    <property type="term" value="F:zinc ion binding"/>
    <property type="evidence" value="ECO:0007669"/>
    <property type="project" value="UniProtKB-KW"/>
</dbReference>
<evidence type="ECO:0000313" key="8">
    <source>
        <dbReference type="EMBL" id="GAA0174137.1"/>
    </source>
</evidence>
<evidence type="ECO:0000313" key="9">
    <source>
        <dbReference type="Proteomes" id="UP001454036"/>
    </source>
</evidence>
<protein>
    <recommendedName>
        <fullName evidence="7">hAT-like transposase RNase-H fold domain-containing protein</fullName>
    </recommendedName>
</protein>
<evidence type="ECO:0000259" key="7">
    <source>
        <dbReference type="Pfam" id="PF14372"/>
    </source>
</evidence>
<keyword evidence="3" id="KW-0863">Zinc-finger</keyword>
<keyword evidence="6" id="KW-0539">Nucleus</keyword>
<evidence type="ECO:0000256" key="1">
    <source>
        <dbReference type="ARBA" id="ARBA00004123"/>
    </source>
</evidence>
<dbReference type="InterPro" id="IPR052035">
    <property type="entry name" value="ZnF_BED_domain_contain"/>
</dbReference>
<keyword evidence="2" id="KW-0479">Metal-binding</keyword>
<accession>A0AAV3RGI0</accession>
<evidence type="ECO:0000256" key="6">
    <source>
        <dbReference type="ARBA" id="ARBA00023242"/>
    </source>
</evidence>
<dbReference type="GO" id="GO:0005634">
    <property type="term" value="C:nucleus"/>
    <property type="evidence" value="ECO:0007669"/>
    <property type="project" value="UniProtKB-SubCell"/>
</dbReference>
<gene>
    <name evidence="8" type="ORF">LIER_27586</name>
</gene>
<keyword evidence="5" id="KW-0238">DNA-binding</keyword>
<organism evidence="8 9">
    <name type="scientific">Lithospermum erythrorhizon</name>
    <name type="common">Purple gromwell</name>
    <name type="synonym">Lithospermum officinale var. erythrorhizon</name>
    <dbReference type="NCBI Taxonomy" id="34254"/>
    <lineage>
        <taxon>Eukaryota</taxon>
        <taxon>Viridiplantae</taxon>
        <taxon>Streptophyta</taxon>
        <taxon>Embryophyta</taxon>
        <taxon>Tracheophyta</taxon>
        <taxon>Spermatophyta</taxon>
        <taxon>Magnoliopsida</taxon>
        <taxon>eudicotyledons</taxon>
        <taxon>Gunneridae</taxon>
        <taxon>Pentapetalae</taxon>
        <taxon>asterids</taxon>
        <taxon>lamiids</taxon>
        <taxon>Boraginales</taxon>
        <taxon>Boraginaceae</taxon>
        <taxon>Boraginoideae</taxon>
        <taxon>Lithospermeae</taxon>
        <taxon>Lithospermum</taxon>
    </lineage>
</organism>
<comment type="subcellular location">
    <subcellularLocation>
        <location evidence="1">Nucleus</location>
    </subcellularLocation>
</comment>
<dbReference type="SUPFAM" id="SSF53098">
    <property type="entry name" value="Ribonuclease H-like"/>
    <property type="match status" value="1"/>
</dbReference>
<proteinExistence type="predicted"/>
<dbReference type="GO" id="GO:0003677">
    <property type="term" value="F:DNA binding"/>
    <property type="evidence" value="ECO:0007669"/>
    <property type="project" value="UniProtKB-KW"/>
</dbReference>
<dbReference type="PANTHER" id="PTHR46481:SF10">
    <property type="entry name" value="ZINC FINGER BED DOMAIN-CONTAINING PROTEIN 39"/>
    <property type="match status" value="1"/>
</dbReference>
<dbReference type="PANTHER" id="PTHR46481">
    <property type="entry name" value="ZINC FINGER BED DOMAIN-CONTAINING PROTEIN 4"/>
    <property type="match status" value="1"/>
</dbReference>
<dbReference type="AlphaFoldDB" id="A0AAV3RGI0"/>
<evidence type="ECO:0000256" key="4">
    <source>
        <dbReference type="ARBA" id="ARBA00022833"/>
    </source>
</evidence>
<dbReference type="Pfam" id="PF14372">
    <property type="entry name" value="hAT-like_RNase-H"/>
    <property type="match status" value="1"/>
</dbReference>
<comment type="caution">
    <text evidence="8">The sequence shown here is derived from an EMBL/GenBank/DDBJ whole genome shotgun (WGS) entry which is preliminary data.</text>
</comment>
<feature type="domain" description="hAT-like transposase RNase-H fold" evidence="7">
    <location>
        <begin position="284"/>
        <end position="331"/>
    </location>
</feature>
<keyword evidence="9" id="KW-1185">Reference proteome</keyword>
<sequence length="331" mass="39128">MVLAHEYPFMIVEHKVFNEFLRAYTPYYKKICRWMVRKECFSVFDRERERLKGLLDKVSRVSLTTDCWWSGVKKIRYMAGHFIDKIWTLQKRVLSFVNVPPPHNGPTLAKDVHRVFNIYGINDKVCSVTVDNASSNNVCIAILKKDHTLHSNLVLVGKLFHVRCCAHIINLLVRDGLKEIEHIVEVVREEVKYIFGSENRLRSFNEHRVNLKLPSNKLVLDNNTRWNSTYVMLQTTYTYRDCFTKYGQDDEAFERYVPNTIEWSLLHEVCEFLEVFLDVTNLISGSNYPTVNLFLRELFRIKELINAQLDENSKKHMKNMATRMALKYDKY</sequence>
<evidence type="ECO:0000256" key="5">
    <source>
        <dbReference type="ARBA" id="ARBA00023125"/>
    </source>
</evidence>
<dbReference type="Proteomes" id="UP001454036">
    <property type="component" value="Unassembled WGS sequence"/>
</dbReference>
<reference evidence="8 9" key="1">
    <citation type="submission" date="2024-01" db="EMBL/GenBank/DDBJ databases">
        <title>The complete chloroplast genome sequence of Lithospermum erythrorhizon: insights into the phylogenetic relationship among Boraginaceae species and the maternal lineages of purple gromwells.</title>
        <authorList>
            <person name="Okada T."/>
            <person name="Watanabe K."/>
        </authorList>
    </citation>
    <scope>NUCLEOTIDE SEQUENCE [LARGE SCALE GENOMIC DNA]</scope>
</reference>
<dbReference type="EMBL" id="BAABME010008928">
    <property type="protein sequence ID" value="GAA0174137.1"/>
    <property type="molecule type" value="Genomic_DNA"/>
</dbReference>
<evidence type="ECO:0000256" key="2">
    <source>
        <dbReference type="ARBA" id="ARBA00022723"/>
    </source>
</evidence>